<dbReference type="PROSITE" id="PS50113">
    <property type="entry name" value="PAC"/>
    <property type="match status" value="1"/>
</dbReference>
<feature type="modified residue" description="4-aspartylphosphate" evidence="11">
    <location>
        <position position="1045"/>
    </location>
</feature>
<evidence type="ECO:0000256" key="8">
    <source>
        <dbReference type="ARBA" id="ARBA00022777"/>
    </source>
</evidence>
<dbReference type="SMART" id="SM00086">
    <property type="entry name" value="PAC"/>
    <property type="match status" value="3"/>
</dbReference>
<dbReference type="InterPro" id="IPR036097">
    <property type="entry name" value="HisK_dim/P_sf"/>
</dbReference>
<dbReference type="Pfam" id="PF13185">
    <property type="entry name" value="GAF_2"/>
    <property type="match status" value="1"/>
</dbReference>
<feature type="transmembrane region" description="Helical" evidence="12">
    <location>
        <begin position="168"/>
        <end position="189"/>
    </location>
</feature>
<evidence type="ECO:0000256" key="1">
    <source>
        <dbReference type="ARBA" id="ARBA00000085"/>
    </source>
</evidence>
<dbReference type="PATRIC" id="fig|243231.5.peg.1599"/>
<dbReference type="PROSITE" id="PS50112">
    <property type="entry name" value="PAS"/>
    <property type="match status" value="2"/>
</dbReference>
<dbReference type="InterPro" id="IPR029016">
    <property type="entry name" value="GAF-like_dom_sf"/>
</dbReference>
<dbReference type="RefSeq" id="WP_010942202.1">
    <property type="nucleotide sequence ID" value="NC_002939.5"/>
</dbReference>
<reference evidence="17 18" key="1">
    <citation type="journal article" date="2003" name="Science">
        <title>Genome of Geobacter sulfurreducens: metal reduction in subsurface environments.</title>
        <authorList>
            <person name="Methe B.A."/>
            <person name="Nelson K.E."/>
            <person name="Eisen J.A."/>
            <person name="Paulsen I.T."/>
            <person name="Nelson W."/>
            <person name="Heidelberg J.F."/>
            <person name="Wu D."/>
            <person name="Wu M."/>
            <person name="Ward N."/>
            <person name="Beanan M.J."/>
            <person name="Dodson R.J."/>
            <person name="Madupu R."/>
            <person name="Brinkac L.M."/>
            <person name="Daugherty S.C."/>
            <person name="DeBoy R.T."/>
            <person name="Durkin A.S."/>
            <person name="Gwinn M."/>
            <person name="Kolonay J.F."/>
            <person name="Sullivan S.A."/>
            <person name="Haft D.H."/>
            <person name="Selengut J."/>
            <person name="Davidsen T.M."/>
            <person name="Zafar N."/>
            <person name="White O."/>
            <person name="Tran B."/>
            <person name="Romero C."/>
            <person name="Forberger H.A."/>
            <person name="Weidman J."/>
            <person name="Khouri H."/>
            <person name="Feldblyum T.V."/>
            <person name="Utterback T.R."/>
            <person name="Van Aken S.E."/>
            <person name="Lovley D.R."/>
            <person name="Fraser C.M."/>
        </authorList>
    </citation>
    <scope>NUCLEOTIDE SEQUENCE [LARGE SCALE GENOMIC DNA]</scope>
    <source>
        <strain evidence="18">ATCC 51573 / DSM 12127 / PCA</strain>
    </source>
</reference>
<evidence type="ECO:0000256" key="5">
    <source>
        <dbReference type="ARBA" id="ARBA00022553"/>
    </source>
</evidence>
<dbReference type="Pfam" id="PF13426">
    <property type="entry name" value="PAS_9"/>
    <property type="match status" value="2"/>
</dbReference>
<protein>
    <recommendedName>
        <fullName evidence="3">histidine kinase</fullName>
        <ecNumber evidence="3">2.7.13.3</ecNumber>
    </recommendedName>
</protein>
<dbReference type="SUPFAM" id="SSF55874">
    <property type="entry name" value="ATPase domain of HSP90 chaperone/DNA topoisomerase II/histidine kinase"/>
    <property type="match status" value="1"/>
</dbReference>
<feature type="transmembrane region" description="Helical" evidence="12">
    <location>
        <begin position="106"/>
        <end position="125"/>
    </location>
</feature>
<feature type="domain" description="Response regulatory" evidence="14">
    <location>
        <begin position="994"/>
        <end position="1110"/>
    </location>
</feature>
<dbReference type="Pfam" id="PF00512">
    <property type="entry name" value="HisKA"/>
    <property type="match status" value="1"/>
</dbReference>
<evidence type="ECO:0000259" key="15">
    <source>
        <dbReference type="PROSITE" id="PS50112"/>
    </source>
</evidence>
<dbReference type="STRING" id="243231.GSU1555"/>
<dbReference type="HOGENOM" id="CLU_000445_114_51_7"/>
<evidence type="ECO:0000256" key="4">
    <source>
        <dbReference type="ARBA" id="ARBA00022475"/>
    </source>
</evidence>
<dbReference type="Gene3D" id="3.30.450.40">
    <property type="match status" value="1"/>
</dbReference>
<dbReference type="OrthoDB" id="9761263at2"/>
<proteinExistence type="predicted"/>
<dbReference type="Gene3D" id="3.30.565.10">
    <property type="entry name" value="Histidine kinase-like ATPase, C-terminal domain"/>
    <property type="match status" value="1"/>
</dbReference>
<dbReference type="InterPro" id="IPR003594">
    <property type="entry name" value="HATPase_dom"/>
</dbReference>
<dbReference type="eggNOG" id="COG4191">
    <property type="taxonomic scope" value="Bacteria"/>
</dbReference>
<dbReference type="GO" id="GO:0071555">
    <property type="term" value="P:cell wall organization"/>
    <property type="evidence" value="ECO:0007669"/>
    <property type="project" value="InterPro"/>
</dbReference>
<dbReference type="Gene3D" id="3.30.450.20">
    <property type="entry name" value="PAS domain"/>
    <property type="match status" value="3"/>
</dbReference>
<keyword evidence="6" id="KW-0808">Transferase</keyword>
<dbReference type="InterPro" id="IPR003018">
    <property type="entry name" value="GAF"/>
</dbReference>
<comment type="catalytic activity">
    <reaction evidence="1">
        <text>ATP + protein L-histidine = ADP + protein N-phospho-L-histidine.</text>
        <dbReference type="EC" id="2.7.13.3"/>
    </reaction>
</comment>
<dbReference type="SUPFAM" id="SSF55781">
    <property type="entry name" value="GAF domain-like"/>
    <property type="match status" value="1"/>
</dbReference>
<gene>
    <name evidence="17" type="ordered locus">GSU1555</name>
</gene>
<sequence length="1112" mass="123474">MVNERIILGLVNNAALLLSLGLIYDILSYRRNIQTPLMNRIVSGVTTGAIAVALMATPVIFGPGIIFDTRTILLGLTGLFFGTIPTVIAMAIAATYRLALGGGGTAMGITTIVLSGACGLAWRHYRLRQAKAFSFGELYLFGVVVHLGMILCMLLLPTELIARTMASLALPVILIYPLCTALLGGLLSARHKKYQLEKELEESAARYNQLAAQSRTITWEIDVTGLFTYVSPVVESVFGYLPNELVGAMRFYEIHPTEGRERFKTSFLEMFASKTIVEEVVHPVVAVDGRTIWMSTNALPILDEHGTLVGYRGACTDISERKQLEDRLRESELLHRTLFEQNPYGVVIIDPENATLIDFNDQACRQLGYTREEFSRLKISDIDIVESPEQTRNRIQKIMRDGYDEFETLQRTKQGEQRSILVRAQYSHIKGKNVYHCIWRDITAEKKEAQLLLARTHLIEYSVSHSLDELLTETLDRLEELTGSELGFFHLLQEDQRTITLHAWSSRTAELCTAECSHRHYDISRAGVWTDCASLRQPVIHNDYASLPHRKGLPLGHAPVNRQLTMPIMRHDKIAGILGIGNKKTDYTREDIAVVSRFADLVWDIAERKQVHDSLRESDEKFSSAFNNAPLMITISTIEDGRYLDVNQRFLDISGFSREEVLANTAVSLGWLGASDRTRLKEMMLKNGSIQDLELETRSKSGAKVLCKYWGTIIPVAGRKRLLSIALDITEHRRMEQQLFQAQKMDSIGRLAGGVAHDFNNMLSIIIGRTELALMQTDRDNPLYHNLEEIQGAAKRSAEITKQLLTFSRKQTIVPKVLDLNDTITSMLKMLRRLLGENIKLGWNPGYNLRRVKIDPSQLDQILVNLCVNARDAIAGTGEINIQTSNGTFGEASGTDDIPPGDYVLLEVSDTGCGIGPELLEHIFEPFFTTKELGHGTGLGLATVYGIVQQCGGQIRVSSLPGNGSTFRIYFPAASAPTDAPIPAAPEIIGGTETILFVEDEAAIMHMGAAMLEKLGYKVLPVNSPEEALQSAVTHAGSINLLITDVIMPGMNGHDLAVQLRAANPDIKILFMSGYTSDILSNRSELGQDLHFLQKPFTITTLDGKIREALQG</sequence>
<dbReference type="Pfam" id="PF07694">
    <property type="entry name" value="5TM-5TMR_LYT"/>
    <property type="match status" value="1"/>
</dbReference>
<dbReference type="KEGG" id="gsu:GSU1555"/>
<dbReference type="EnsemblBacteria" id="AAR34929">
    <property type="protein sequence ID" value="AAR34929"/>
    <property type="gene ID" value="GSU1555"/>
</dbReference>
<feature type="domain" description="PAC" evidence="16">
    <location>
        <begin position="278"/>
        <end position="330"/>
    </location>
</feature>
<evidence type="ECO:0000256" key="12">
    <source>
        <dbReference type="SAM" id="Phobius"/>
    </source>
</evidence>
<dbReference type="InterPro" id="IPR011620">
    <property type="entry name" value="Sig_transdc_His_kinase_LytS_TM"/>
</dbReference>
<evidence type="ECO:0000313" key="18">
    <source>
        <dbReference type="Proteomes" id="UP000000577"/>
    </source>
</evidence>
<dbReference type="AlphaFoldDB" id="Q74CW6"/>
<keyword evidence="5 11" id="KW-0597">Phosphoprotein</keyword>
<keyword evidence="18" id="KW-1185">Reference proteome</keyword>
<reference evidence="17 18" key="2">
    <citation type="journal article" date="2012" name="BMC Genomics">
        <title>Comparative genomic analysis of Geobacter sulfurreducens KN400, a strain with enhanced capacity for extracellular electron transfer and electricity production.</title>
        <authorList>
            <person name="Butler J.E."/>
            <person name="Young N.D."/>
            <person name="Aklujkar M."/>
            <person name="Lovley D.R."/>
        </authorList>
    </citation>
    <scope>NUCLEOTIDE SEQUENCE [LARGE SCALE GENOMIC DNA]</scope>
    <source>
        <strain evidence="18">ATCC 51573 / DSM 12127 / PCA</strain>
    </source>
</reference>
<dbReference type="InterPro" id="IPR001789">
    <property type="entry name" value="Sig_transdc_resp-reg_receiver"/>
</dbReference>
<feature type="transmembrane region" description="Helical" evidence="12">
    <location>
        <begin position="6"/>
        <end position="29"/>
    </location>
</feature>
<dbReference type="SMART" id="SM00387">
    <property type="entry name" value="HATPase_c"/>
    <property type="match status" value="1"/>
</dbReference>
<evidence type="ECO:0000259" key="16">
    <source>
        <dbReference type="PROSITE" id="PS50113"/>
    </source>
</evidence>
<dbReference type="PANTHER" id="PTHR43065">
    <property type="entry name" value="SENSOR HISTIDINE KINASE"/>
    <property type="match status" value="1"/>
</dbReference>
<dbReference type="PANTHER" id="PTHR43065:SF42">
    <property type="entry name" value="TWO-COMPONENT SENSOR PPRA"/>
    <property type="match status" value="1"/>
</dbReference>
<dbReference type="PRINTS" id="PR00344">
    <property type="entry name" value="BCTRLSENSOR"/>
</dbReference>
<dbReference type="Gene3D" id="3.40.50.2300">
    <property type="match status" value="1"/>
</dbReference>
<comment type="subcellular location">
    <subcellularLocation>
        <location evidence="2">Cell membrane</location>
        <topology evidence="2">Multi-pass membrane protein</topology>
    </subcellularLocation>
</comment>
<dbReference type="Pfam" id="PF08448">
    <property type="entry name" value="PAS_4"/>
    <property type="match status" value="1"/>
</dbReference>
<dbReference type="InterPro" id="IPR003661">
    <property type="entry name" value="HisK_dim/P_dom"/>
</dbReference>
<feature type="transmembrane region" description="Helical" evidence="12">
    <location>
        <begin position="137"/>
        <end position="156"/>
    </location>
</feature>
<evidence type="ECO:0000256" key="11">
    <source>
        <dbReference type="PROSITE-ProRule" id="PRU00169"/>
    </source>
</evidence>
<dbReference type="SMART" id="SM00065">
    <property type="entry name" value="GAF"/>
    <property type="match status" value="1"/>
</dbReference>
<dbReference type="InterPro" id="IPR001610">
    <property type="entry name" value="PAC"/>
</dbReference>
<dbReference type="InterPro" id="IPR011006">
    <property type="entry name" value="CheY-like_superfamily"/>
</dbReference>
<dbReference type="NCBIfam" id="TIGR00229">
    <property type="entry name" value="sensory_box"/>
    <property type="match status" value="3"/>
</dbReference>
<keyword evidence="4" id="KW-1003">Cell membrane</keyword>
<dbReference type="InterPro" id="IPR036890">
    <property type="entry name" value="HATPase_C_sf"/>
</dbReference>
<evidence type="ECO:0000256" key="7">
    <source>
        <dbReference type="ARBA" id="ARBA00022692"/>
    </source>
</evidence>
<dbReference type="PROSITE" id="PS50109">
    <property type="entry name" value="HIS_KIN"/>
    <property type="match status" value="1"/>
</dbReference>
<dbReference type="InterPro" id="IPR000700">
    <property type="entry name" value="PAS-assoc_C"/>
</dbReference>
<evidence type="ECO:0000256" key="3">
    <source>
        <dbReference type="ARBA" id="ARBA00012438"/>
    </source>
</evidence>
<evidence type="ECO:0000259" key="13">
    <source>
        <dbReference type="PROSITE" id="PS50109"/>
    </source>
</evidence>
<dbReference type="EMBL" id="AE017180">
    <property type="protein sequence ID" value="AAR34929.1"/>
    <property type="molecule type" value="Genomic_DNA"/>
</dbReference>
<dbReference type="InterPro" id="IPR005467">
    <property type="entry name" value="His_kinase_dom"/>
</dbReference>
<dbReference type="SMART" id="SM00388">
    <property type="entry name" value="HisKA"/>
    <property type="match status" value="1"/>
</dbReference>
<evidence type="ECO:0000259" key="14">
    <source>
        <dbReference type="PROSITE" id="PS50110"/>
    </source>
</evidence>
<dbReference type="Pfam" id="PF02518">
    <property type="entry name" value="HATPase_c"/>
    <property type="match status" value="1"/>
</dbReference>
<accession>Q74CW6</accession>
<dbReference type="InterPro" id="IPR035965">
    <property type="entry name" value="PAS-like_dom_sf"/>
</dbReference>
<name>Q74CW6_GEOSL</name>
<feature type="domain" description="Histidine kinase" evidence="13">
    <location>
        <begin position="754"/>
        <end position="975"/>
    </location>
</feature>
<dbReference type="SMART" id="SM00091">
    <property type="entry name" value="PAS"/>
    <property type="match status" value="3"/>
</dbReference>
<dbReference type="Proteomes" id="UP000000577">
    <property type="component" value="Chromosome"/>
</dbReference>
<evidence type="ECO:0000256" key="9">
    <source>
        <dbReference type="ARBA" id="ARBA00022989"/>
    </source>
</evidence>
<dbReference type="EC" id="2.7.13.3" evidence="3"/>
<dbReference type="GO" id="GO:0007165">
    <property type="term" value="P:signal transduction"/>
    <property type="evidence" value="ECO:0000318"/>
    <property type="project" value="GO_Central"/>
</dbReference>
<evidence type="ECO:0000256" key="6">
    <source>
        <dbReference type="ARBA" id="ARBA00022679"/>
    </source>
</evidence>
<feature type="transmembrane region" description="Helical" evidence="12">
    <location>
        <begin position="72"/>
        <end position="94"/>
    </location>
</feature>
<evidence type="ECO:0000256" key="10">
    <source>
        <dbReference type="ARBA" id="ARBA00023136"/>
    </source>
</evidence>
<evidence type="ECO:0000256" key="2">
    <source>
        <dbReference type="ARBA" id="ARBA00004651"/>
    </source>
</evidence>
<feature type="domain" description="PAS" evidence="15">
    <location>
        <begin position="331"/>
        <end position="402"/>
    </location>
</feature>
<dbReference type="InterPro" id="IPR013656">
    <property type="entry name" value="PAS_4"/>
</dbReference>
<organism evidence="17 18">
    <name type="scientific">Geobacter sulfurreducens (strain ATCC 51573 / DSM 12127 / PCA)</name>
    <dbReference type="NCBI Taxonomy" id="243231"/>
    <lineage>
        <taxon>Bacteria</taxon>
        <taxon>Pseudomonadati</taxon>
        <taxon>Thermodesulfobacteriota</taxon>
        <taxon>Desulfuromonadia</taxon>
        <taxon>Geobacterales</taxon>
        <taxon>Geobacteraceae</taxon>
        <taxon>Geobacter</taxon>
    </lineage>
</organism>
<feature type="transmembrane region" description="Helical" evidence="12">
    <location>
        <begin position="41"/>
        <end position="66"/>
    </location>
</feature>
<dbReference type="GO" id="GO:0005886">
    <property type="term" value="C:plasma membrane"/>
    <property type="evidence" value="ECO:0007669"/>
    <property type="project" value="UniProtKB-SubCell"/>
</dbReference>
<keyword evidence="9 12" id="KW-1133">Transmembrane helix</keyword>
<evidence type="ECO:0000313" key="17">
    <source>
        <dbReference type="EMBL" id="AAR34929.1"/>
    </source>
</evidence>
<dbReference type="InParanoid" id="Q74CW6"/>
<keyword evidence="8 17" id="KW-0418">Kinase</keyword>
<dbReference type="GO" id="GO:0000155">
    <property type="term" value="F:phosphorelay sensor kinase activity"/>
    <property type="evidence" value="ECO:0000318"/>
    <property type="project" value="GO_Central"/>
</dbReference>
<dbReference type="CDD" id="cd00130">
    <property type="entry name" value="PAS"/>
    <property type="match status" value="3"/>
</dbReference>
<dbReference type="SMR" id="Q74CW6"/>
<dbReference type="SUPFAM" id="SSF47384">
    <property type="entry name" value="Homodimeric domain of signal transducing histidine kinase"/>
    <property type="match status" value="1"/>
</dbReference>
<keyword evidence="7 12" id="KW-0812">Transmembrane</keyword>
<dbReference type="Pfam" id="PF00072">
    <property type="entry name" value="Response_reg"/>
    <property type="match status" value="1"/>
</dbReference>
<dbReference type="Gene3D" id="1.10.287.130">
    <property type="match status" value="1"/>
</dbReference>
<dbReference type="SUPFAM" id="SSF52172">
    <property type="entry name" value="CheY-like"/>
    <property type="match status" value="1"/>
</dbReference>
<dbReference type="SMART" id="SM00448">
    <property type="entry name" value="REC"/>
    <property type="match status" value="1"/>
</dbReference>
<dbReference type="eggNOG" id="COG3829">
    <property type="taxonomic scope" value="Bacteria"/>
</dbReference>
<dbReference type="InterPro" id="IPR004358">
    <property type="entry name" value="Sig_transdc_His_kin-like_C"/>
</dbReference>
<keyword evidence="10 12" id="KW-0472">Membrane</keyword>
<dbReference type="SUPFAM" id="SSF55785">
    <property type="entry name" value="PYP-like sensor domain (PAS domain)"/>
    <property type="match status" value="3"/>
</dbReference>
<dbReference type="CDD" id="cd00082">
    <property type="entry name" value="HisKA"/>
    <property type="match status" value="1"/>
</dbReference>
<feature type="domain" description="PAS" evidence="15">
    <location>
        <begin position="203"/>
        <end position="275"/>
    </location>
</feature>
<dbReference type="PROSITE" id="PS50110">
    <property type="entry name" value="RESPONSE_REGULATORY"/>
    <property type="match status" value="1"/>
</dbReference>
<dbReference type="InterPro" id="IPR000014">
    <property type="entry name" value="PAS"/>
</dbReference>